<dbReference type="NCBIfam" id="TIGR00254">
    <property type="entry name" value="GGDEF"/>
    <property type="match status" value="1"/>
</dbReference>
<dbReference type="Pfam" id="PF00990">
    <property type="entry name" value="GGDEF"/>
    <property type="match status" value="1"/>
</dbReference>
<protein>
    <submittedName>
        <fullName evidence="2">Diguanylate cyclase (GGDEF) domain-containing protein</fullName>
    </submittedName>
</protein>
<dbReference type="SMART" id="SM00267">
    <property type="entry name" value="GGDEF"/>
    <property type="match status" value="1"/>
</dbReference>
<keyword evidence="3" id="KW-1185">Reference proteome</keyword>
<accession>A0A1H0NNE1</accession>
<dbReference type="STRING" id="405564.SAMN04487905_101193"/>
<dbReference type="InterPro" id="IPR043128">
    <property type="entry name" value="Rev_trsase/Diguanyl_cyclase"/>
</dbReference>
<dbReference type="GO" id="GO:1902201">
    <property type="term" value="P:negative regulation of bacterial-type flagellum-dependent cell motility"/>
    <property type="evidence" value="ECO:0007669"/>
    <property type="project" value="TreeGrafter"/>
</dbReference>
<gene>
    <name evidence="2" type="ORF">SAMN04487905_101193</name>
</gene>
<dbReference type="GO" id="GO:0005886">
    <property type="term" value="C:plasma membrane"/>
    <property type="evidence" value="ECO:0007669"/>
    <property type="project" value="TreeGrafter"/>
</dbReference>
<dbReference type="PANTHER" id="PTHR45138:SF9">
    <property type="entry name" value="DIGUANYLATE CYCLASE DGCM-RELATED"/>
    <property type="match status" value="1"/>
</dbReference>
<reference evidence="3" key="1">
    <citation type="submission" date="2016-10" db="EMBL/GenBank/DDBJ databases">
        <authorList>
            <person name="Varghese N."/>
            <person name="Submissions S."/>
        </authorList>
    </citation>
    <scope>NUCLEOTIDE SEQUENCE [LARGE SCALE GENOMIC DNA]</scope>
    <source>
        <strain evidence="3">DSM 46732</strain>
    </source>
</reference>
<dbReference type="GO" id="GO:0052621">
    <property type="term" value="F:diguanylate cyclase activity"/>
    <property type="evidence" value="ECO:0007669"/>
    <property type="project" value="TreeGrafter"/>
</dbReference>
<evidence type="ECO:0000313" key="3">
    <source>
        <dbReference type="Proteomes" id="UP000199497"/>
    </source>
</evidence>
<proteinExistence type="predicted"/>
<dbReference type="InterPro" id="IPR011990">
    <property type="entry name" value="TPR-like_helical_dom_sf"/>
</dbReference>
<dbReference type="CDD" id="cd01949">
    <property type="entry name" value="GGDEF"/>
    <property type="match status" value="1"/>
</dbReference>
<dbReference type="SUPFAM" id="SSF48452">
    <property type="entry name" value="TPR-like"/>
    <property type="match status" value="1"/>
</dbReference>
<name>A0A1H0NNE1_9ACTN</name>
<sequence>MEARSPAICECEDAVEQDDPLLAGQIPEQDRHVRLLLDSGLIEQCEAAFDDSVASAPNLVGGEWNRPIVLVHRAILAWRLGRISLALELAADAWTELDADKHRDQETAHALSMLGYLLEGHSAPALELLSRAVRIARDVGEPNTLAHCLLREGMTLASRVLVSGVSLERYLSEALERLDEVLALETEGSTHRRALAGSGRVLVELAEVDEAQRRATEAVADAESSGDMFAQSIANWTLAEVHRRRSLLDLGRTMASRALHQAETIRETMLINRISTDLASICQRLGDHVGESAALRRAVRAGNETIHILQEGLGQALEQRRIAIHAQRKANAAEAAALRDPLTGLANRLGMERYAPGLLERSAARGGIPWLLLLDVDWFKDVNDGAGHSMGDAALREVASLLRAECRAEDLICRWAGDEFVVVLAAYSADSRAAGPAVAERIRAAVDGHDWRQVLGEIERRPTVSIGAAAGPARLNELFTAADVALYRAKHGGRNRVEVDDSERREPLPAE</sequence>
<dbReference type="InterPro" id="IPR000160">
    <property type="entry name" value="GGDEF_dom"/>
</dbReference>
<dbReference type="AlphaFoldDB" id="A0A1H0NNE1"/>
<dbReference type="SUPFAM" id="SSF55073">
    <property type="entry name" value="Nucleotide cyclase"/>
    <property type="match status" value="1"/>
</dbReference>
<dbReference type="PROSITE" id="PS50887">
    <property type="entry name" value="GGDEF"/>
    <property type="match status" value="1"/>
</dbReference>
<feature type="domain" description="GGDEF" evidence="1">
    <location>
        <begin position="367"/>
        <end position="502"/>
    </location>
</feature>
<dbReference type="PANTHER" id="PTHR45138">
    <property type="entry name" value="REGULATORY COMPONENTS OF SENSORY TRANSDUCTION SYSTEM"/>
    <property type="match status" value="1"/>
</dbReference>
<evidence type="ECO:0000313" key="2">
    <source>
        <dbReference type="EMBL" id="SDO94203.1"/>
    </source>
</evidence>
<dbReference type="InterPro" id="IPR029787">
    <property type="entry name" value="Nucleotide_cyclase"/>
</dbReference>
<dbReference type="Gene3D" id="3.30.70.270">
    <property type="match status" value="1"/>
</dbReference>
<dbReference type="GO" id="GO:0043709">
    <property type="term" value="P:cell adhesion involved in single-species biofilm formation"/>
    <property type="evidence" value="ECO:0007669"/>
    <property type="project" value="TreeGrafter"/>
</dbReference>
<dbReference type="InterPro" id="IPR050469">
    <property type="entry name" value="Diguanylate_Cyclase"/>
</dbReference>
<dbReference type="Proteomes" id="UP000199497">
    <property type="component" value="Unassembled WGS sequence"/>
</dbReference>
<dbReference type="RefSeq" id="WP_244515144.1">
    <property type="nucleotide sequence ID" value="NZ_FNJR01000001.1"/>
</dbReference>
<evidence type="ECO:0000259" key="1">
    <source>
        <dbReference type="PROSITE" id="PS50887"/>
    </source>
</evidence>
<dbReference type="Gene3D" id="1.25.40.10">
    <property type="entry name" value="Tetratricopeptide repeat domain"/>
    <property type="match status" value="1"/>
</dbReference>
<organism evidence="2 3">
    <name type="scientific">Actinopolyspora xinjiangensis</name>
    <dbReference type="NCBI Taxonomy" id="405564"/>
    <lineage>
        <taxon>Bacteria</taxon>
        <taxon>Bacillati</taxon>
        <taxon>Actinomycetota</taxon>
        <taxon>Actinomycetes</taxon>
        <taxon>Actinopolysporales</taxon>
        <taxon>Actinopolysporaceae</taxon>
        <taxon>Actinopolyspora</taxon>
    </lineage>
</organism>
<dbReference type="EMBL" id="FNJR01000001">
    <property type="protein sequence ID" value="SDO94203.1"/>
    <property type="molecule type" value="Genomic_DNA"/>
</dbReference>